<reference evidence="6" key="1">
    <citation type="submission" date="2022-02" db="EMBL/GenBank/DDBJ databases">
        <authorList>
            <person name="Henning P.M."/>
            <person name="McCubbin A.G."/>
            <person name="Shore J.S."/>
        </authorList>
    </citation>
    <scope>NUCLEOTIDE SEQUENCE</scope>
    <source>
        <strain evidence="6">F60SS</strain>
        <tissue evidence="6">Leaves</tissue>
    </source>
</reference>
<dbReference type="EMBL" id="JAKUCV010000267">
    <property type="protein sequence ID" value="KAJ4850630.1"/>
    <property type="molecule type" value="Genomic_DNA"/>
</dbReference>
<dbReference type="OrthoDB" id="10248435at2759"/>
<evidence type="ECO:0000256" key="2">
    <source>
        <dbReference type="ARBA" id="ARBA00005422"/>
    </source>
</evidence>
<evidence type="ECO:0000256" key="1">
    <source>
        <dbReference type="ARBA" id="ARBA00003130"/>
    </source>
</evidence>
<keyword evidence="4" id="KW-0648">Protein biosynthesis</keyword>
<dbReference type="GO" id="GO:0003743">
    <property type="term" value="F:translation initiation factor activity"/>
    <property type="evidence" value="ECO:0007669"/>
    <property type="project" value="InterPro"/>
</dbReference>
<dbReference type="Pfam" id="PF01253">
    <property type="entry name" value="SUI1"/>
    <property type="match status" value="1"/>
</dbReference>
<organism evidence="6 7">
    <name type="scientific">Turnera subulata</name>
    <dbReference type="NCBI Taxonomy" id="218843"/>
    <lineage>
        <taxon>Eukaryota</taxon>
        <taxon>Viridiplantae</taxon>
        <taxon>Streptophyta</taxon>
        <taxon>Embryophyta</taxon>
        <taxon>Tracheophyta</taxon>
        <taxon>Spermatophyta</taxon>
        <taxon>Magnoliopsida</taxon>
        <taxon>eudicotyledons</taxon>
        <taxon>Gunneridae</taxon>
        <taxon>Pentapetalae</taxon>
        <taxon>rosids</taxon>
        <taxon>fabids</taxon>
        <taxon>Malpighiales</taxon>
        <taxon>Passifloraceae</taxon>
        <taxon>Turnera</taxon>
    </lineage>
</organism>
<evidence type="ECO:0000313" key="6">
    <source>
        <dbReference type="EMBL" id="KAJ4850630.1"/>
    </source>
</evidence>
<dbReference type="SUPFAM" id="SSF55159">
    <property type="entry name" value="eIF1-like"/>
    <property type="match status" value="1"/>
</dbReference>
<dbReference type="PIRSF" id="PIRSF004499">
    <property type="entry name" value="SUI1_euk"/>
    <property type="match status" value="1"/>
</dbReference>
<dbReference type="AlphaFoldDB" id="A0A9Q0GIC1"/>
<gene>
    <name evidence="6" type="ORF">Tsubulata_020095</name>
</gene>
<evidence type="ECO:0000256" key="4">
    <source>
        <dbReference type="ARBA" id="ARBA00022917"/>
    </source>
</evidence>
<dbReference type="InterPro" id="IPR036877">
    <property type="entry name" value="SUI1_dom_sf"/>
</dbReference>
<dbReference type="Proteomes" id="UP001141552">
    <property type="component" value="Unassembled WGS sequence"/>
</dbReference>
<dbReference type="GO" id="GO:0006417">
    <property type="term" value="P:regulation of translation"/>
    <property type="evidence" value="ECO:0007669"/>
    <property type="project" value="UniProtKB-KW"/>
</dbReference>
<comment type="caution">
    <text evidence="6">The sequence shown here is derived from an EMBL/GenBank/DDBJ whole genome shotgun (WGS) entry which is preliminary data.</text>
</comment>
<sequence>MVDFEFQIPAAFDPFAEEDEFFDDDATGSSKKASHYLGTGSSKKAIHYVHIRKQQRNGKKSITTVEGLPKEVNFARILKDLKRSLNCNGTIVQDTELGQILQLQGDQRVKVQQFLVTADIAQKENIKVHGF</sequence>
<evidence type="ECO:0000313" key="7">
    <source>
        <dbReference type="Proteomes" id="UP001141552"/>
    </source>
</evidence>
<dbReference type="CDD" id="cd11566">
    <property type="entry name" value="eIF1_SUI1"/>
    <property type="match status" value="1"/>
</dbReference>
<comment type="similarity">
    <text evidence="2">Belongs to the SUI1 family.</text>
</comment>
<keyword evidence="3" id="KW-0810">Translation regulation</keyword>
<dbReference type="InterPro" id="IPR001950">
    <property type="entry name" value="SUI1"/>
</dbReference>
<evidence type="ECO:0000256" key="3">
    <source>
        <dbReference type="ARBA" id="ARBA00022845"/>
    </source>
</evidence>
<dbReference type="Gene3D" id="3.30.780.10">
    <property type="entry name" value="SUI1-like domain"/>
    <property type="match status" value="1"/>
</dbReference>
<accession>A0A9Q0GIC1</accession>
<proteinExistence type="inferred from homology"/>
<evidence type="ECO:0000259" key="5">
    <source>
        <dbReference type="PROSITE" id="PS50296"/>
    </source>
</evidence>
<reference evidence="6" key="2">
    <citation type="journal article" date="2023" name="Plants (Basel)">
        <title>Annotation of the Turnera subulata (Passifloraceae) Draft Genome Reveals the S-Locus Evolved after the Divergence of Turneroideae from Passifloroideae in a Stepwise Manner.</title>
        <authorList>
            <person name="Henning P.M."/>
            <person name="Roalson E.H."/>
            <person name="Mir W."/>
            <person name="McCubbin A.G."/>
            <person name="Shore J.S."/>
        </authorList>
    </citation>
    <scope>NUCLEOTIDE SEQUENCE</scope>
    <source>
        <strain evidence="6">F60SS</strain>
    </source>
</reference>
<comment type="function">
    <text evidence="1">Probably involved in translation.</text>
</comment>
<dbReference type="InterPro" id="IPR005874">
    <property type="entry name" value="SUI1_euk"/>
</dbReference>
<feature type="domain" description="SUI1" evidence="5">
    <location>
        <begin position="49"/>
        <end position="119"/>
    </location>
</feature>
<protein>
    <recommendedName>
        <fullName evidence="5">SUI1 domain-containing protein</fullName>
    </recommendedName>
</protein>
<name>A0A9Q0GIC1_9ROSI</name>
<keyword evidence="7" id="KW-1185">Reference proteome</keyword>
<dbReference type="PROSITE" id="PS50296">
    <property type="entry name" value="SUI1"/>
    <property type="match status" value="1"/>
</dbReference>
<dbReference type="PANTHER" id="PTHR10388">
    <property type="entry name" value="EUKARYOTIC TRANSLATION INITIATION FACTOR SUI1"/>
    <property type="match status" value="1"/>
</dbReference>